<accession>A0AAE3T853</accession>
<feature type="chain" id="PRO_5041992389" description="DUF3011 domain-containing protein" evidence="2">
    <location>
        <begin position="45"/>
        <end position="124"/>
    </location>
</feature>
<keyword evidence="4" id="KW-1185">Reference proteome</keyword>
<proteinExistence type="predicted"/>
<organism evidence="3 4">
    <name type="scientific">Psychromarinibacter sediminicola</name>
    <dbReference type="NCBI Taxonomy" id="3033385"/>
    <lineage>
        <taxon>Bacteria</taxon>
        <taxon>Pseudomonadati</taxon>
        <taxon>Pseudomonadota</taxon>
        <taxon>Alphaproteobacteria</taxon>
        <taxon>Rhodobacterales</taxon>
        <taxon>Paracoccaceae</taxon>
        <taxon>Psychromarinibacter</taxon>
    </lineage>
</organism>
<gene>
    <name evidence="3" type="ORF">P1J78_09125</name>
</gene>
<reference evidence="3" key="1">
    <citation type="submission" date="2023-03" db="EMBL/GenBank/DDBJ databases">
        <title>Multiphase analysis and comparison of six strains from genera Psychromarinibacter, Lutimaribacter, and Maritimibacter, including a novel species: Psychromarinibacter sediminicola sp. nov.</title>
        <authorList>
            <person name="Wang Y.-H."/>
            <person name="Ye M.-Q."/>
            <person name="Du Z.-J."/>
        </authorList>
    </citation>
    <scope>NUCLEOTIDE SEQUENCE</scope>
    <source>
        <strain evidence="3">C21-152</strain>
    </source>
</reference>
<evidence type="ECO:0000256" key="2">
    <source>
        <dbReference type="SAM" id="SignalP"/>
    </source>
</evidence>
<feature type="region of interest" description="Disordered" evidence="1">
    <location>
        <begin position="1"/>
        <end position="21"/>
    </location>
</feature>
<dbReference type="Proteomes" id="UP001220964">
    <property type="component" value="Unassembled WGS sequence"/>
</dbReference>
<name>A0AAE3T853_9RHOB</name>
<evidence type="ECO:0008006" key="5">
    <source>
        <dbReference type="Google" id="ProtNLM"/>
    </source>
</evidence>
<dbReference type="EMBL" id="JARGYC010000019">
    <property type="protein sequence ID" value="MDF0600892.1"/>
    <property type="molecule type" value="Genomic_DNA"/>
</dbReference>
<sequence length="124" mass="13131">MARGVAESARPVKADSRAGPGYPFAMKRCLAALLLLPGPALAQAAPDPAGRPEGFAPMEGVEYYCTDADGARHEIGAVICITAGCDTWLARCGMSLNNPTWRWVQDGCPGVSLHDRLKLLQPPV</sequence>
<dbReference type="AlphaFoldDB" id="A0AAE3T853"/>
<comment type="caution">
    <text evidence="3">The sequence shown here is derived from an EMBL/GenBank/DDBJ whole genome shotgun (WGS) entry which is preliminary data.</text>
</comment>
<feature type="signal peptide" evidence="2">
    <location>
        <begin position="1"/>
        <end position="44"/>
    </location>
</feature>
<evidence type="ECO:0000256" key="1">
    <source>
        <dbReference type="SAM" id="MobiDB-lite"/>
    </source>
</evidence>
<evidence type="ECO:0000313" key="4">
    <source>
        <dbReference type="Proteomes" id="UP001220964"/>
    </source>
</evidence>
<protein>
    <recommendedName>
        <fullName evidence="5">DUF3011 domain-containing protein</fullName>
    </recommendedName>
</protein>
<keyword evidence="2" id="KW-0732">Signal</keyword>
<evidence type="ECO:0000313" key="3">
    <source>
        <dbReference type="EMBL" id="MDF0600892.1"/>
    </source>
</evidence>